<accession>A0ABR1YG21</accession>
<name>A0ABR1YG21_9PEZI</name>
<feature type="signal peptide" evidence="1">
    <location>
        <begin position="1"/>
        <end position="21"/>
    </location>
</feature>
<keyword evidence="1" id="KW-0732">Signal</keyword>
<protein>
    <recommendedName>
        <fullName evidence="4">Secreted protein</fullName>
    </recommendedName>
</protein>
<evidence type="ECO:0008006" key="4">
    <source>
        <dbReference type="Google" id="ProtNLM"/>
    </source>
</evidence>
<organism evidence="2 3">
    <name type="scientific">Phyllosticta capitalensis</name>
    <dbReference type="NCBI Taxonomy" id="121624"/>
    <lineage>
        <taxon>Eukaryota</taxon>
        <taxon>Fungi</taxon>
        <taxon>Dikarya</taxon>
        <taxon>Ascomycota</taxon>
        <taxon>Pezizomycotina</taxon>
        <taxon>Dothideomycetes</taxon>
        <taxon>Dothideomycetes incertae sedis</taxon>
        <taxon>Botryosphaeriales</taxon>
        <taxon>Phyllostictaceae</taxon>
        <taxon>Phyllosticta</taxon>
    </lineage>
</organism>
<gene>
    <name evidence="2" type="ORF">HDK90DRAFT_336329</name>
</gene>
<comment type="caution">
    <text evidence="2">The sequence shown here is derived from an EMBL/GenBank/DDBJ whole genome shotgun (WGS) entry which is preliminary data.</text>
</comment>
<proteinExistence type="predicted"/>
<dbReference type="EMBL" id="JBBWRZ010000009">
    <property type="protein sequence ID" value="KAK8228777.1"/>
    <property type="molecule type" value="Genomic_DNA"/>
</dbReference>
<keyword evidence="3" id="KW-1185">Reference proteome</keyword>
<reference evidence="2 3" key="1">
    <citation type="submission" date="2024-04" db="EMBL/GenBank/DDBJ databases">
        <title>Phyllosticta paracitricarpa is synonymous to the EU quarantine fungus P. citricarpa based on phylogenomic analyses.</title>
        <authorList>
            <consortium name="Lawrence Berkeley National Laboratory"/>
            <person name="Van Ingen-Buijs V.A."/>
            <person name="Van Westerhoven A.C."/>
            <person name="Haridas S."/>
            <person name="Skiadas P."/>
            <person name="Martin F."/>
            <person name="Groenewald J.Z."/>
            <person name="Crous P.W."/>
            <person name="Seidl M.F."/>
        </authorList>
    </citation>
    <scope>NUCLEOTIDE SEQUENCE [LARGE SCALE GENOMIC DNA]</scope>
    <source>
        <strain evidence="2 3">CBS 123374</strain>
    </source>
</reference>
<dbReference type="Proteomes" id="UP001492380">
    <property type="component" value="Unassembled WGS sequence"/>
</dbReference>
<evidence type="ECO:0000313" key="2">
    <source>
        <dbReference type="EMBL" id="KAK8228777.1"/>
    </source>
</evidence>
<feature type="chain" id="PRO_5046892488" description="Secreted protein" evidence="1">
    <location>
        <begin position="22"/>
        <end position="176"/>
    </location>
</feature>
<sequence length="176" mass="19883">MFRLAPSFVLRLAAQFHGVHAHVSLALDWQAWKQAILPRGSRPGGALAPRLFAPSPKIKKISTLGPEKRRRHGTTVWRFRSTTFIFFFPGALVYKQYWLDWCVAVSMRKLPWIPSSPFLECRRLFFFFLSASPRGFFCHASVSFASCTHRGMGKVFLLPSASCLCGTSWVACHACS</sequence>
<evidence type="ECO:0000313" key="3">
    <source>
        <dbReference type="Proteomes" id="UP001492380"/>
    </source>
</evidence>
<evidence type="ECO:0000256" key="1">
    <source>
        <dbReference type="SAM" id="SignalP"/>
    </source>
</evidence>